<dbReference type="Gene3D" id="3.40.50.12780">
    <property type="entry name" value="N-terminal domain of ligase-like"/>
    <property type="match status" value="1"/>
</dbReference>
<dbReference type="EMBL" id="BAAABM010000076">
    <property type="protein sequence ID" value="GAA0373399.1"/>
    <property type="molecule type" value="Genomic_DNA"/>
</dbReference>
<keyword evidence="2 4" id="KW-0436">Ligase</keyword>
<dbReference type="GO" id="GO:0016874">
    <property type="term" value="F:ligase activity"/>
    <property type="evidence" value="ECO:0007669"/>
    <property type="project" value="UniProtKB-KW"/>
</dbReference>
<dbReference type="InterPro" id="IPR045851">
    <property type="entry name" value="AMP-bd_C_sf"/>
</dbReference>
<dbReference type="RefSeq" id="WP_252811003.1">
    <property type="nucleotide sequence ID" value="NZ_BAAABM010000076.1"/>
</dbReference>
<evidence type="ECO:0000256" key="2">
    <source>
        <dbReference type="ARBA" id="ARBA00022598"/>
    </source>
</evidence>
<reference evidence="5" key="1">
    <citation type="journal article" date="2019" name="Int. J. Syst. Evol. Microbiol.">
        <title>The Global Catalogue of Microorganisms (GCM) 10K type strain sequencing project: providing services to taxonomists for standard genome sequencing and annotation.</title>
        <authorList>
            <consortium name="The Broad Institute Genomics Platform"/>
            <consortium name="The Broad Institute Genome Sequencing Center for Infectious Disease"/>
            <person name="Wu L."/>
            <person name="Ma J."/>
        </authorList>
    </citation>
    <scope>NUCLEOTIDE SEQUENCE [LARGE SCALE GENOMIC DNA]</scope>
    <source>
        <strain evidence="5">JCM 3146</strain>
    </source>
</reference>
<feature type="domain" description="AMP-dependent synthetase/ligase" evidence="3">
    <location>
        <begin position="11"/>
        <end position="401"/>
    </location>
</feature>
<dbReference type="InterPro" id="IPR020845">
    <property type="entry name" value="AMP-binding_CS"/>
</dbReference>
<evidence type="ECO:0000313" key="5">
    <source>
        <dbReference type="Proteomes" id="UP001501822"/>
    </source>
</evidence>
<dbReference type="Proteomes" id="UP001501822">
    <property type="component" value="Unassembled WGS sequence"/>
</dbReference>
<evidence type="ECO:0000256" key="1">
    <source>
        <dbReference type="ARBA" id="ARBA00006432"/>
    </source>
</evidence>
<organism evidence="4 5">
    <name type="scientific">Actinoallomurus spadix</name>
    <dbReference type="NCBI Taxonomy" id="79912"/>
    <lineage>
        <taxon>Bacteria</taxon>
        <taxon>Bacillati</taxon>
        <taxon>Actinomycetota</taxon>
        <taxon>Actinomycetes</taxon>
        <taxon>Streptosporangiales</taxon>
        <taxon>Thermomonosporaceae</taxon>
        <taxon>Actinoallomurus</taxon>
    </lineage>
</organism>
<sequence length="577" mass="62456">MGGSENFAATFRRNAERDPARPAVILSHGGAEDTLTYGGLDRAARSVAAQLPCRPGDRAVLAYPTGLEFVGAFLGCLYAGVIPVPMPAPGGGRNRRDRTEGIVRDADPSVVLTGEALLPSVGEWLGGRELAGFTVMAPETDRPEDVPPPDGDEQAPAFLQYTSGSTSDPKGVMVSQANLVHNVELMRRSHGWHRDMRFCSWLPVHHDMGLIAMVLTPLFIGATAVLMPPIDFLKRPHLWPALIDRHRAEVGSAPNFAYDLCARSVSDEQVARLDLSCWRYACNGAEPIDADTLERFAARFAAAGLRPEALLPGYGLAEATLYVSGTPADAPPTVRRVAAGALERGGLAPAREGEPAVTVVSSGVVRDLDVRIVDPGTLRPLPDGRVGEVWIRGASVARGYWRRPAETRRTFHARTADGEGAFLRTGDLAALLDGELYITGRLKETLIIHGRNLYPHDIEREAARLDPAFGGLPCAVFSVPVPREEIVLVQELRARRLAEEDLRALADLLKRSLGTLLDLRLAAVAFVRRGQIPKTTSGKIQRLRTRELFLAGALDTLYEDVAPGIRERHRAPIVTAG</sequence>
<evidence type="ECO:0000259" key="3">
    <source>
        <dbReference type="Pfam" id="PF00501"/>
    </source>
</evidence>
<dbReference type="PANTHER" id="PTHR22754:SF32">
    <property type="entry name" value="DISCO-INTERACTING PROTEIN 2"/>
    <property type="match status" value="1"/>
</dbReference>
<keyword evidence="5" id="KW-1185">Reference proteome</keyword>
<proteinExistence type="inferred from homology"/>
<comment type="caution">
    <text evidence="4">The sequence shown here is derived from an EMBL/GenBank/DDBJ whole genome shotgun (WGS) entry which is preliminary data.</text>
</comment>
<name>A0ABP3HMQ3_9ACTN</name>
<dbReference type="InterPro" id="IPR000873">
    <property type="entry name" value="AMP-dep_synth/lig_dom"/>
</dbReference>
<dbReference type="Pfam" id="PF00501">
    <property type="entry name" value="AMP-binding"/>
    <property type="match status" value="1"/>
</dbReference>
<dbReference type="PROSITE" id="PS00455">
    <property type="entry name" value="AMP_BINDING"/>
    <property type="match status" value="1"/>
</dbReference>
<evidence type="ECO:0000313" key="4">
    <source>
        <dbReference type="EMBL" id="GAA0373399.1"/>
    </source>
</evidence>
<comment type="similarity">
    <text evidence="1">Belongs to the ATP-dependent AMP-binding enzyme family.</text>
</comment>
<protein>
    <submittedName>
        <fullName evidence="4">Fatty acyl-AMP ligase</fullName>
    </submittedName>
</protein>
<dbReference type="CDD" id="cd05931">
    <property type="entry name" value="FAAL"/>
    <property type="match status" value="1"/>
</dbReference>
<gene>
    <name evidence="4" type="ORF">GCM10010151_74320</name>
</gene>
<accession>A0ABP3HMQ3</accession>
<dbReference type="InterPro" id="IPR042099">
    <property type="entry name" value="ANL_N_sf"/>
</dbReference>
<dbReference type="Gene3D" id="3.30.300.30">
    <property type="match status" value="1"/>
</dbReference>
<dbReference type="SUPFAM" id="SSF56801">
    <property type="entry name" value="Acetyl-CoA synthetase-like"/>
    <property type="match status" value="1"/>
</dbReference>
<dbReference type="PANTHER" id="PTHR22754">
    <property type="entry name" value="DISCO-INTERACTING PROTEIN 2 DIP2 -RELATED"/>
    <property type="match status" value="1"/>
</dbReference>
<dbReference type="InterPro" id="IPR040097">
    <property type="entry name" value="FAAL/FAAC"/>
</dbReference>